<evidence type="ECO:0000313" key="1">
    <source>
        <dbReference type="EMBL" id="CAH2229405.1"/>
    </source>
</evidence>
<protein>
    <submittedName>
        <fullName evidence="1">Jg14864 protein</fullName>
    </submittedName>
</protein>
<dbReference type="Proteomes" id="UP000838756">
    <property type="component" value="Unassembled WGS sequence"/>
</dbReference>
<dbReference type="AlphaFoldDB" id="A0A8S4R3T3"/>
<proteinExistence type="predicted"/>
<name>A0A8S4R3T3_9NEOP</name>
<evidence type="ECO:0000313" key="2">
    <source>
        <dbReference type="Proteomes" id="UP000838756"/>
    </source>
</evidence>
<dbReference type="OrthoDB" id="7453982at2759"/>
<keyword evidence="2" id="KW-1185">Reference proteome</keyword>
<accession>A0A8S4R3T3</accession>
<dbReference type="EMBL" id="CAKXAJ010024721">
    <property type="protein sequence ID" value="CAH2229405.1"/>
    <property type="molecule type" value="Genomic_DNA"/>
</dbReference>
<gene>
    <name evidence="1" type="primary">jg14864</name>
    <name evidence="1" type="ORF">PAEG_LOCUS8884</name>
</gene>
<sequence>MEFQYYGNFERQPRRLYDQPWWDEEDNLTDRHINVNQADSPPDGKRKTITYKQSYASQAMEGTHSAKFCPVSRNLKRRCEASCVCNYTGNNAFQTRTHLCDDAA</sequence>
<comment type="caution">
    <text evidence="1">The sequence shown here is derived from an EMBL/GenBank/DDBJ whole genome shotgun (WGS) entry which is preliminary data.</text>
</comment>
<reference evidence="1" key="1">
    <citation type="submission" date="2022-03" db="EMBL/GenBank/DDBJ databases">
        <authorList>
            <person name="Lindestad O."/>
        </authorList>
    </citation>
    <scope>NUCLEOTIDE SEQUENCE</scope>
</reference>
<organism evidence="1 2">
    <name type="scientific">Pararge aegeria aegeria</name>
    <dbReference type="NCBI Taxonomy" id="348720"/>
    <lineage>
        <taxon>Eukaryota</taxon>
        <taxon>Metazoa</taxon>
        <taxon>Ecdysozoa</taxon>
        <taxon>Arthropoda</taxon>
        <taxon>Hexapoda</taxon>
        <taxon>Insecta</taxon>
        <taxon>Pterygota</taxon>
        <taxon>Neoptera</taxon>
        <taxon>Endopterygota</taxon>
        <taxon>Lepidoptera</taxon>
        <taxon>Glossata</taxon>
        <taxon>Ditrysia</taxon>
        <taxon>Papilionoidea</taxon>
        <taxon>Nymphalidae</taxon>
        <taxon>Satyrinae</taxon>
        <taxon>Satyrini</taxon>
        <taxon>Parargina</taxon>
        <taxon>Pararge</taxon>
    </lineage>
</organism>